<gene>
    <name evidence="1" type="ORF">NCTC13652_02547</name>
</gene>
<evidence type="ECO:0000313" key="1">
    <source>
        <dbReference type="EMBL" id="VEI04318.1"/>
    </source>
</evidence>
<dbReference type="PANTHER" id="PTHR31793">
    <property type="entry name" value="4-HYDROXYBENZOYL-COA THIOESTERASE FAMILY MEMBER"/>
    <property type="match status" value="1"/>
</dbReference>
<dbReference type="PANTHER" id="PTHR31793:SF24">
    <property type="entry name" value="LONG-CHAIN ACYL-COA THIOESTERASE FADM"/>
    <property type="match status" value="1"/>
</dbReference>
<evidence type="ECO:0000313" key="2">
    <source>
        <dbReference type="Proteomes" id="UP000277858"/>
    </source>
</evidence>
<keyword evidence="2" id="KW-1185">Reference proteome</keyword>
<dbReference type="EMBL" id="LR134473">
    <property type="protein sequence ID" value="VEI04318.1"/>
    <property type="molecule type" value="Genomic_DNA"/>
</dbReference>
<reference evidence="1 2" key="1">
    <citation type="submission" date="2018-12" db="EMBL/GenBank/DDBJ databases">
        <authorList>
            <consortium name="Pathogen Informatics"/>
        </authorList>
    </citation>
    <scope>NUCLEOTIDE SEQUENCE [LARGE SCALE GENOMIC DNA]</scope>
    <source>
        <strain evidence="1 2">NCTC13652</strain>
    </source>
</reference>
<dbReference type="STRING" id="1122997.GCA_000425285_00467"/>
<dbReference type="AlphaFoldDB" id="A0A448P299"/>
<dbReference type="InterPro" id="IPR029069">
    <property type="entry name" value="HotDog_dom_sf"/>
</dbReference>
<organism evidence="1 2">
    <name type="scientific">Acidipropionibacterium jensenii</name>
    <dbReference type="NCBI Taxonomy" id="1749"/>
    <lineage>
        <taxon>Bacteria</taxon>
        <taxon>Bacillati</taxon>
        <taxon>Actinomycetota</taxon>
        <taxon>Actinomycetes</taxon>
        <taxon>Propionibacteriales</taxon>
        <taxon>Propionibacteriaceae</taxon>
        <taxon>Acidipropionibacterium</taxon>
    </lineage>
</organism>
<accession>A0A448P299</accession>
<dbReference type="SUPFAM" id="SSF54637">
    <property type="entry name" value="Thioesterase/thiol ester dehydrase-isomerase"/>
    <property type="match status" value="2"/>
</dbReference>
<proteinExistence type="predicted"/>
<dbReference type="GO" id="GO:0047617">
    <property type="term" value="F:fatty acyl-CoA hydrolase activity"/>
    <property type="evidence" value="ECO:0007669"/>
    <property type="project" value="TreeGrafter"/>
</dbReference>
<dbReference type="CDD" id="cd00586">
    <property type="entry name" value="4HBT"/>
    <property type="match status" value="2"/>
</dbReference>
<dbReference type="Pfam" id="PF13279">
    <property type="entry name" value="4HBT_2"/>
    <property type="match status" value="2"/>
</dbReference>
<protein>
    <submittedName>
        <fullName evidence="1">Acyl-ACP thioesterase</fullName>
    </submittedName>
</protein>
<dbReference type="InterPro" id="IPR050563">
    <property type="entry name" value="4-hydroxybenzoyl-CoA_TE"/>
</dbReference>
<dbReference type="Gene3D" id="3.10.129.10">
    <property type="entry name" value="Hotdog Thioesterase"/>
    <property type="match status" value="2"/>
</dbReference>
<name>A0A448P299_9ACTN</name>
<dbReference type="Proteomes" id="UP000277858">
    <property type="component" value="Chromosome"/>
</dbReference>
<sequence>MSEEGSPASAVRVQIPMRWSDMDFQGHVNNVAIADLVQEARSLALIGTPVEKLFGTGIIVVTQDVEFISPFTVDGKPLDVDVWCSNLGIARVFLEYRARHHGVDVARSRGWVCPFDFDTGRPRRLDRAEHATFEAMSGPATVWGDLPLSEVSGAGEVTAIPVRWSDVDRYGHVNNVALAGYLQEARIQVTTGWTPGMRRAGSRNWVVARQDIAYRHQVHPAIGSCAVHTALTRLGRTSITLAAFIPTDEGTAVSAATVLVCVDPATGSAVPIDQDTRAVMRAHLIG</sequence>